<dbReference type="SUPFAM" id="SSF46689">
    <property type="entry name" value="Homeodomain-like"/>
    <property type="match status" value="1"/>
</dbReference>
<evidence type="ECO:0000259" key="5">
    <source>
        <dbReference type="PROSITE" id="PS01124"/>
    </source>
</evidence>
<feature type="transmembrane region" description="Helical" evidence="4">
    <location>
        <begin position="198"/>
        <end position="216"/>
    </location>
</feature>
<evidence type="ECO:0000313" key="6">
    <source>
        <dbReference type="EMBL" id="NPU68191.1"/>
    </source>
</evidence>
<name>A0ABX2CIZ5_9BRAD</name>
<organism evidence="6 7">
    <name type="scientific">Bradyrhizobium aeschynomenes</name>
    <dbReference type="NCBI Taxonomy" id="2734909"/>
    <lineage>
        <taxon>Bacteria</taxon>
        <taxon>Pseudomonadati</taxon>
        <taxon>Pseudomonadota</taxon>
        <taxon>Alphaproteobacteria</taxon>
        <taxon>Hyphomicrobiales</taxon>
        <taxon>Nitrobacteraceae</taxon>
        <taxon>Bradyrhizobium</taxon>
    </lineage>
</organism>
<feature type="transmembrane region" description="Helical" evidence="4">
    <location>
        <begin position="64"/>
        <end position="86"/>
    </location>
</feature>
<evidence type="ECO:0000256" key="3">
    <source>
        <dbReference type="ARBA" id="ARBA00023163"/>
    </source>
</evidence>
<keyword evidence="4" id="KW-1133">Transmembrane helix</keyword>
<dbReference type="Proteomes" id="UP000886476">
    <property type="component" value="Unassembled WGS sequence"/>
</dbReference>
<keyword evidence="4" id="KW-0812">Transmembrane</keyword>
<dbReference type="Gene3D" id="1.10.10.60">
    <property type="entry name" value="Homeodomain-like"/>
    <property type="match status" value="1"/>
</dbReference>
<evidence type="ECO:0000256" key="1">
    <source>
        <dbReference type="ARBA" id="ARBA00023015"/>
    </source>
</evidence>
<feature type="transmembrane region" description="Helical" evidence="4">
    <location>
        <begin position="38"/>
        <end position="58"/>
    </location>
</feature>
<dbReference type="PROSITE" id="PS01124">
    <property type="entry name" value="HTH_ARAC_FAMILY_2"/>
    <property type="match status" value="1"/>
</dbReference>
<feature type="transmembrane region" description="Helical" evidence="4">
    <location>
        <begin position="98"/>
        <end position="117"/>
    </location>
</feature>
<keyword evidence="4" id="KW-0472">Membrane</keyword>
<dbReference type="InterPro" id="IPR018062">
    <property type="entry name" value="HTH_AraC-typ_CS"/>
</dbReference>
<feature type="domain" description="HTH araC/xylS-type" evidence="5">
    <location>
        <begin position="259"/>
        <end position="362"/>
    </location>
</feature>
<dbReference type="PANTHER" id="PTHR43280:SF29">
    <property type="entry name" value="ARAC-FAMILY TRANSCRIPTIONAL REGULATOR"/>
    <property type="match status" value="1"/>
</dbReference>
<evidence type="ECO:0000256" key="2">
    <source>
        <dbReference type="ARBA" id="ARBA00023125"/>
    </source>
</evidence>
<evidence type="ECO:0000313" key="7">
    <source>
        <dbReference type="Proteomes" id="UP000886476"/>
    </source>
</evidence>
<keyword evidence="2" id="KW-0238">DNA-binding</keyword>
<keyword evidence="7" id="KW-1185">Reference proteome</keyword>
<dbReference type="RefSeq" id="WP_172113300.1">
    <property type="nucleotide sequence ID" value="NZ_JABFDN010000009.1"/>
</dbReference>
<comment type="caution">
    <text evidence="6">The sequence shown here is derived from an EMBL/GenBank/DDBJ whole genome shotgun (WGS) entry which is preliminary data.</text>
</comment>
<feature type="transmembrane region" description="Helical" evidence="4">
    <location>
        <begin position="157"/>
        <end position="178"/>
    </location>
</feature>
<dbReference type="PROSITE" id="PS00041">
    <property type="entry name" value="HTH_ARAC_FAMILY_1"/>
    <property type="match status" value="1"/>
</dbReference>
<dbReference type="PIRSF" id="PIRSF031684">
    <property type="entry name" value="Txn_reg_031684_prd"/>
    <property type="match status" value="1"/>
</dbReference>
<keyword evidence="3" id="KW-0804">Transcription</keyword>
<protein>
    <submittedName>
        <fullName evidence="6">AraC family transcriptional regulator</fullName>
    </submittedName>
</protein>
<evidence type="ECO:0000256" key="4">
    <source>
        <dbReference type="SAM" id="Phobius"/>
    </source>
</evidence>
<sequence>MHDIGLTALDLGLRGAASGLFTMMVLVLIRLRPGNCQAVLGLAMSAGGAGFAVATAPFVPPSTFWWTLPILSAQPVVFWLWARAAFDDDFALKPWHGAVWLAVIILGFTASLSWPMWPLVTKICAKGLSVAAVAFSLLALVQTVRTWRDDLIARRRLLRVAVLVLNLGFIIVVAGPALLPIPGHELGLAANTGGLGSFISAFTLCTLAILASWNLFGANAATALPTPAILAAAGVGEPQGAQVGAGERPAVAPLLLRRLDQLMTVERIYRREGLSIGGLAAELNVPEYRLRQAINEGLGYRNFNAFLNRYRLEDAKSALADPSQREVPVLTIAIDAGFQSIGPFNRAFKTATGMTPTEFRRQALAGGADAPTDLRIRQGD</sequence>
<dbReference type="InterPro" id="IPR016981">
    <property type="entry name" value="Tscrpt_reg_031684_prd"/>
</dbReference>
<dbReference type="Pfam" id="PF12833">
    <property type="entry name" value="HTH_18"/>
    <property type="match status" value="1"/>
</dbReference>
<dbReference type="SMART" id="SM00342">
    <property type="entry name" value="HTH_ARAC"/>
    <property type="match status" value="1"/>
</dbReference>
<dbReference type="InterPro" id="IPR018060">
    <property type="entry name" value="HTH_AraC"/>
</dbReference>
<gene>
    <name evidence="6" type="ORF">HL667_24530</name>
</gene>
<reference evidence="6" key="1">
    <citation type="submission" date="2020-05" db="EMBL/GenBank/DDBJ databases">
        <title>Nod-independent and nitrogen-fixing Bradyrhizobium aeschynomene sp. nov. isolated from nodules of Aeschynomene indica.</title>
        <authorList>
            <person name="Zhang Z."/>
        </authorList>
    </citation>
    <scope>NUCLEOTIDE SEQUENCE</scope>
    <source>
        <strain evidence="6">83012</strain>
    </source>
</reference>
<keyword evidence="1" id="KW-0805">Transcription regulation</keyword>
<dbReference type="EMBL" id="JABFDN010000009">
    <property type="protein sequence ID" value="NPU68191.1"/>
    <property type="molecule type" value="Genomic_DNA"/>
</dbReference>
<feature type="transmembrane region" description="Helical" evidence="4">
    <location>
        <begin position="12"/>
        <end position="31"/>
    </location>
</feature>
<dbReference type="InterPro" id="IPR009057">
    <property type="entry name" value="Homeodomain-like_sf"/>
</dbReference>
<accession>A0ABX2CIZ5</accession>
<feature type="transmembrane region" description="Helical" evidence="4">
    <location>
        <begin position="123"/>
        <end position="145"/>
    </location>
</feature>
<proteinExistence type="predicted"/>
<dbReference type="PANTHER" id="PTHR43280">
    <property type="entry name" value="ARAC-FAMILY TRANSCRIPTIONAL REGULATOR"/>
    <property type="match status" value="1"/>
</dbReference>